<name>A0A0A8K4W3_9HYPH</name>
<feature type="transmembrane region" description="Helical" evidence="13">
    <location>
        <begin position="56"/>
        <end position="74"/>
    </location>
</feature>
<proteinExistence type="predicted"/>
<evidence type="ECO:0000256" key="2">
    <source>
        <dbReference type="ARBA" id="ARBA00012438"/>
    </source>
</evidence>
<evidence type="ECO:0000256" key="10">
    <source>
        <dbReference type="ARBA" id="ARBA00022777"/>
    </source>
</evidence>
<keyword evidence="10" id="KW-0418">Kinase</keyword>
<dbReference type="EC" id="2.7.13.3" evidence="2"/>
<feature type="transmembrane region" description="Helical" evidence="13">
    <location>
        <begin position="81"/>
        <end position="103"/>
    </location>
</feature>
<sequence>MTAASSKIVLPQSKTVQACETYARFAAVVVCVIGEVVLAAWIGIFPERFLPSLVGMPPVAALGVILAGLGLLSFTYRRIRFLSRTIGLVLALFGLLMFGQGAFGDMGLNTFLIPDEAIPQAHLSHEFSFAQAAPAAPLPVPGGTSPGILMALILFGVALFYADHHRVAPSVLSQVLTLVLLAQVLLVVTGAAYGVDMEGDPFPFMRLTVYGVIAFVLLATGLILASPERGIASAILEQSPAGEMLRRLLPGILAVPPVLGWFAREAEVNALYDSAATLVIFAVASIVVLALFAWTALGAVRRADSGRQVALMDLRGQREWLSTTLGSIGDGVIATDPSGSVLLLNRVAEELTGWPASEARGRPIWVVFRVVDEETRKPVDDPALRALREREVSRMESGAMLLTRDDRELPVEHSGAPIIGQDGSLAGAVLVFRDVTERRRAAQRQTMLVGELNHRVKNALAIVQSLVQASLRQAKDPTTQAMARTLAERLRALHRAHDLLLESRWSGASLKAMVERELEPYKREGGPKVVIKGSDVLLPPQCTSILAMTLHELATNAVKYGALSQNDGQLNVAWKTQRRNRLVLVWEEKGAPMVPKPTARKGFGTQLIDQGIRHNLGGETKTEFRKSGLYVELSVPLTPSNEPRAAPDTVHAPAA</sequence>
<dbReference type="NCBIfam" id="TIGR00229">
    <property type="entry name" value="sensory_box"/>
    <property type="match status" value="1"/>
</dbReference>
<dbReference type="InterPro" id="IPR011102">
    <property type="entry name" value="Sig_transdc_His_kinase_HWE"/>
</dbReference>
<dbReference type="CDD" id="cd00130">
    <property type="entry name" value="PAS"/>
    <property type="match status" value="1"/>
</dbReference>
<dbReference type="Pfam" id="PF07536">
    <property type="entry name" value="HWE_HK"/>
    <property type="match status" value="1"/>
</dbReference>
<dbReference type="OrthoDB" id="341208at2"/>
<evidence type="ECO:0000256" key="6">
    <source>
        <dbReference type="ARBA" id="ARBA00022643"/>
    </source>
</evidence>
<keyword evidence="13" id="KW-0472">Membrane</keyword>
<feature type="domain" description="PAC" evidence="15">
    <location>
        <begin position="395"/>
        <end position="447"/>
    </location>
</feature>
<keyword evidence="8" id="KW-0677">Repeat</keyword>
<accession>A0A0A8K4W3</accession>
<feature type="transmembrane region" description="Helical" evidence="13">
    <location>
        <begin position="275"/>
        <end position="297"/>
    </location>
</feature>
<evidence type="ECO:0000256" key="5">
    <source>
        <dbReference type="ARBA" id="ARBA00022630"/>
    </source>
</evidence>
<dbReference type="InterPro" id="IPR000014">
    <property type="entry name" value="PAS"/>
</dbReference>
<keyword evidence="4" id="KW-0597">Phosphoprotein</keyword>
<evidence type="ECO:0000256" key="1">
    <source>
        <dbReference type="ARBA" id="ARBA00000085"/>
    </source>
</evidence>
<dbReference type="HOGENOM" id="CLU_418459_0_0_5"/>
<dbReference type="Gene3D" id="3.30.450.20">
    <property type="entry name" value="PAS domain"/>
    <property type="match status" value="1"/>
</dbReference>
<evidence type="ECO:0000259" key="14">
    <source>
        <dbReference type="PROSITE" id="PS50112"/>
    </source>
</evidence>
<evidence type="ECO:0000256" key="8">
    <source>
        <dbReference type="ARBA" id="ARBA00022737"/>
    </source>
</evidence>
<dbReference type="PROSITE" id="PS50112">
    <property type="entry name" value="PAS"/>
    <property type="match status" value="1"/>
</dbReference>
<organism evidence="16 17">
    <name type="scientific">Methyloceanibacter caenitepidi</name>
    <dbReference type="NCBI Taxonomy" id="1384459"/>
    <lineage>
        <taxon>Bacteria</taxon>
        <taxon>Pseudomonadati</taxon>
        <taxon>Pseudomonadota</taxon>
        <taxon>Alphaproteobacteria</taxon>
        <taxon>Hyphomicrobiales</taxon>
        <taxon>Hyphomicrobiaceae</taxon>
        <taxon>Methyloceanibacter</taxon>
    </lineage>
</organism>
<dbReference type="RefSeq" id="WP_045366377.1">
    <property type="nucleotide sequence ID" value="NZ_AP014648.1"/>
</dbReference>
<evidence type="ECO:0000256" key="13">
    <source>
        <dbReference type="SAM" id="Phobius"/>
    </source>
</evidence>
<protein>
    <recommendedName>
        <fullName evidence="3">Blue-light-activated histidine kinase</fullName>
        <ecNumber evidence="2">2.7.13.3</ecNumber>
    </recommendedName>
</protein>
<dbReference type="SUPFAM" id="SSF55785">
    <property type="entry name" value="PYP-like sensor domain (PAS domain)"/>
    <property type="match status" value="1"/>
</dbReference>
<evidence type="ECO:0000256" key="4">
    <source>
        <dbReference type="ARBA" id="ARBA00022553"/>
    </source>
</evidence>
<dbReference type="GO" id="GO:0004673">
    <property type="term" value="F:protein histidine kinase activity"/>
    <property type="evidence" value="ECO:0007669"/>
    <property type="project" value="UniProtKB-EC"/>
</dbReference>
<dbReference type="Pfam" id="PF08448">
    <property type="entry name" value="PAS_4"/>
    <property type="match status" value="1"/>
</dbReference>
<dbReference type="Gene3D" id="3.30.565.10">
    <property type="entry name" value="Histidine kinase-like ATPase, C-terminal domain"/>
    <property type="match status" value="1"/>
</dbReference>
<dbReference type="STRING" id="1384459.GL4_1599"/>
<evidence type="ECO:0000313" key="16">
    <source>
        <dbReference type="EMBL" id="BAQ17054.1"/>
    </source>
</evidence>
<dbReference type="EMBL" id="AP014648">
    <property type="protein sequence ID" value="BAQ17054.1"/>
    <property type="molecule type" value="Genomic_DNA"/>
</dbReference>
<evidence type="ECO:0000256" key="7">
    <source>
        <dbReference type="ARBA" id="ARBA00022679"/>
    </source>
</evidence>
<evidence type="ECO:0000256" key="9">
    <source>
        <dbReference type="ARBA" id="ARBA00022741"/>
    </source>
</evidence>
<keyword evidence="7" id="KW-0808">Transferase</keyword>
<evidence type="ECO:0000313" key="17">
    <source>
        <dbReference type="Proteomes" id="UP000031643"/>
    </source>
</evidence>
<dbReference type="Proteomes" id="UP000031643">
    <property type="component" value="Chromosome"/>
</dbReference>
<keyword evidence="6" id="KW-0288">FMN</keyword>
<dbReference type="GO" id="GO:0005524">
    <property type="term" value="F:ATP binding"/>
    <property type="evidence" value="ECO:0007669"/>
    <property type="project" value="UniProtKB-KW"/>
</dbReference>
<keyword evidence="17" id="KW-1185">Reference proteome</keyword>
<dbReference type="SMART" id="SM00091">
    <property type="entry name" value="PAS"/>
    <property type="match status" value="1"/>
</dbReference>
<evidence type="ECO:0000256" key="12">
    <source>
        <dbReference type="ARBA" id="ARBA00023026"/>
    </source>
</evidence>
<reference evidence="16 17" key="1">
    <citation type="submission" date="2014-09" db="EMBL/GenBank/DDBJ databases">
        <title>Genome sequencing of Methyloceanibacter caenitepidi Gela4.</title>
        <authorList>
            <person name="Takeuchi M."/>
            <person name="Susumu S."/>
            <person name="Kamagata Y."/>
            <person name="Oshima K."/>
            <person name="Hattori M."/>
            <person name="Iwasaki W."/>
        </authorList>
    </citation>
    <scope>NUCLEOTIDE SEQUENCE [LARGE SCALE GENOMIC DNA]</scope>
    <source>
        <strain evidence="16 17">Gela4</strain>
    </source>
</reference>
<feature type="domain" description="PAS" evidence="14">
    <location>
        <begin position="317"/>
        <end position="390"/>
    </location>
</feature>
<keyword evidence="13" id="KW-0812">Transmembrane</keyword>
<dbReference type="InterPro" id="IPR036890">
    <property type="entry name" value="HATPase_C_sf"/>
</dbReference>
<feature type="transmembrane region" description="Helical" evidence="13">
    <location>
        <begin position="147"/>
        <end position="163"/>
    </location>
</feature>
<feature type="transmembrane region" description="Helical" evidence="13">
    <location>
        <begin position="21"/>
        <end position="44"/>
    </location>
</feature>
<dbReference type="KEGG" id="mcg:GL4_1599"/>
<feature type="transmembrane region" description="Helical" evidence="13">
    <location>
        <begin position="175"/>
        <end position="195"/>
    </location>
</feature>
<keyword evidence="13" id="KW-1133">Transmembrane helix</keyword>
<dbReference type="SMART" id="SM00911">
    <property type="entry name" value="HWE_HK"/>
    <property type="match status" value="1"/>
</dbReference>
<keyword evidence="12" id="KW-0843">Virulence</keyword>
<dbReference type="InterPro" id="IPR013656">
    <property type="entry name" value="PAS_4"/>
</dbReference>
<gene>
    <name evidence="16" type="ORF">GL4_1599</name>
</gene>
<dbReference type="PANTHER" id="PTHR41523">
    <property type="entry name" value="TWO-COMPONENT SYSTEM SENSOR PROTEIN"/>
    <property type="match status" value="1"/>
</dbReference>
<evidence type="ECO:0000259" key="15">
    <source>
        <dbReference type="PROSITE" id="PS50113"/>
    </source>
</evidence>
<comment type="catalytic activity">
    <reaction evidence="1">
        <text>ATP + protein L-histidine = ADP + protein N-phospho-L-histidine.</text>
        <dbReference type="EC" id="2.7.13.3"/>
    </reaction>
</comment>
<evidence type="ECO:0000256" key="3">
    <source>
        <dbReference type="ARBA" id="ARBA00021740"/>
    </source>
</evidence>
<dbReference type="AlphaFoldDB" id="A0A0A8K4W3"/>
<dbReference type="InterPro" id="IPR000700">
    <property type="entry name" value="PAS-assoc_C"/>
</dbReference>
<keyword evidence="11" id="KW-0067">ATP-binding</keyword>
<dbReference type="PROSITE" id="PS50113">
    <property type="entry name" value="PAC"/>
    <property type="match status" value="1"/>
</dbReference>
<feature type="transmembrane region" description="Helical" evidence="13">
    <location>
        <begin position="207"/>
        <end position="225"/>
    </location>
</feature>
<evidence type="ECO:0000256" key="11">
    <source>
        <dbReference type="ARBA" id="ARBA00022840"/>
    </source>
</evidence>
<keyword evidence="5" id="KW-0285">Flavoprotein</keyword>
<keyword evidence="9" id="KW-0547">Nucleotide-binding</keyword>
<dbReference type="InterPro" id="IPR035965">
    <property type="entry name" value="PAS-like_dom_sf"/>
</dbReference>
<dbReference type="PANTHER" id="PTHR41523:SF8">
    <property type="entry name" value="ETHYLENE RESPONSE SENSOR PROTEIN"/>
    <property type="match status" value="1"/>
</dbReference>